<dbReference type="FunCoup" id="G0QZ49">
    <property type="interactions" value="271"/>
</dbReference>
<gene>
    <name evidence="5" type="ORF">IMG5_154460</name>
</gene>
<name>G0QZ49_ICHMU</name>
<reference evidence="5 6" key="1">
    <citation type="submission" date="2011-07" db="EMBL/GenBank/DDBJ databases">
        <authorList>
            <person name="Coyne R."/>
            <person name="Brami D."/>
            <person name="Johnson J."/>
            <person name="Hostetler J."/>
            <person name="Hannick L."/>
            <person name="Clark T."/>
            <person name="Cassidy-Hanley D."/>
            <person name="Inman J."/>
        </authorList>
    </citation>
    <scope>NUCLEOTIDE SEQUENCE [LARGE SCALE GENOMIC DNA]</scope>
    <source>
        <strain evidence="5 6">G5</strain>
    </source>
</reference>
<dbReference type="Pfam" id="PF00583">
    <property type="entry name" value="Acetyltransf_1"/>
    <property type="match status" value="1"/>
</dbReference>
<dbReference type="EMBL" id="GL984138">
    <property type="protein sequence ID" value="EGR29500.1"/>
    <property type="molecule type" value="Genomic_DNA"/>
</dbReference>
<dbReference type="PROSITE" id="PS51186">
    <property type="entry name" value="GNAT"/>
    <property type="match status" value="1"/>
</dbReference>
<dbReference type="OMA" id="LCIFARH"/>
<proteinExistence type="inferred from homology"/>
<dbReference type="GO" id="GO:0031417">
    <property type="term" value="C:NatC complex"/>
    <property type="evidence" value="ECO:0007669"/>
    <property type="project" value="TreeGrafter"/>
</dbReference>
<accession>G0QZ49</accession>
<dbReference type="InParanoid" id="G0QZ49"/>
<dbReference type="eggNOG" id="KOG3139">
    <property type="taxonomic scope" value="Eukaryota"/>
</dbReference>
<dbReference type="GO" id="GO:0004596">
    <property type="term" value="F:protein-N-terminal amino-acid acetyltransferase activity"/>
    <property type="evidence" value="ECO:0007669"/>
    <property type="project" value="InterPro"/>
</dbReference>
<dbReference type="InterPro" id="IPR000182">
    <property type="entry name" value="GNAT_dom"/>
</dbReference>
<comment type="similarity">
    <text evidence="3">Belongs to the acetyltransferase family. MAK3 subfamily.</text>
</comment>
<dbReference type="InterPro" id="IPR016181">
    <property type="entry name" value="Acyl_CoA_acyltransferase"/>
</dbReference>
<dbReference type="STRING" id="857967.G0QZ49"/>
<dbReference type="InterPro" id="IPR044542">
    <property type="entry name" value="NAA30-like"/>
</dbReference>
<organism evidence="5 6">
    <name type="scientific">Ichthyophthirius multifiliis</name>
    <name type="common">White spot disease agent</name>
    <name type="synonym">Ich</name>
    <dbReference type="NCBI Taxonomy" id="5932"/>
    <lineage>
        <taxon>Eukaryota</taxon>
        <taxon>Sar</taxon>
        <taxon>Alveolata</taxon>
        <taxon>Ciliophora</taxon>
        <taxon>Intramacronucleata</taxon>
        <taxon>Oligohymenophorea</taxon>
        <taxon>Hymenostomatida</taxon>
        <taxon>Ophryoglenina</taxon>
        <taxon>Ichthyophthirius</taxon>
    </lineage>
</organism>
<evidence type="ECO:0000313" key="6">
    <source>
        <dbReference type="Proteomes" id="UP000008983"/>
    </source>
</evidence>
<dbReference type="CDD" id="cd04301">
    <property type="entry name" value="NAT_SF"/>
    <property type="match status" value="1"/>
</dbReference>
<evidence type="ECO:0000256" key="1">
    <source>
        <dbReference type="ARBA" id="ARBA00022679"/>
    </source>
</evidence>
<evidence type="ECO:0000259" key="4">
    <source>
        <dbReference type="PROSITE" id="PS51186"/>
    </source>
</evidence>
<dbReference type="SUPFAM" id="SSF55729">
    <property type="entry name" value="Acyl-CoA N-acyltransferases (Nat)"/>
    <property type="match status" value="1"/>
</dbReference>
<dbReference type="RefSeq" id="XP_004030736.1">
    <property type="nucleotide sequence ID" value="XM_004030688.1"/>
</dbReference>
<sequence length="189" mass="22624">MQTQDQALDPSKVHYKTYKDENQLQTMMKMIETELSEPYSIYTYRYFVNQWQDLSFLAYYNDEIIGVIIGNLNKHRTSQRMRAYVGMVVVKKEYRRLKIGKKLAEMFIEKSRKMGAEEIVLETEYCNKAALKLYENLGFARVKRLMNYYLNGNDAFRLKLWFTDKVGFLEMLKEQQQQQEQNNNVTNDN</sequence>
<dbReference type="AlphaFoldDB" id="G0QZ49"/>
<dbReference type="GeneID" id="14905603"/>
<dbReference type="Gene3D" id="3.40.630.30">
    <property type="match status" value="1"/>
</dbReference>
<dbReference type="PANTHER" id="PTHR45896">
    <property type="entry name" value="N-ALPHA-ACETYLTRANSFERASE 30"/>
    <property type="match status" value="1"/>
</dbReference>
<keyword evidence="6" id="KW-1185">Reference proteome</keyword>
<keyword evidence="2" id="KW-0012">Acyltransferase</keyword>
<protein>
    <recommendedName>
        <fullName evidence="4">N-acetyltransferase domain-containing protein</fullName>
    </recommendedName>
</protein>
<evidence type="ECO:0000256" key="3">
    <source>
        <dbReference type="ARBA" id="ARBA00024025"/>
    </source>
</evidence>
<evidence type="ECO:0000256" key="2">
    <source>
        <dbReference type="ARBA" id="ARBA00023315"/>
    </source>
</evidence>
<evidence type="ECO:0000313" key="5">
    <source>
        <dbReference type="EMBL" id="EGR29500.1"/>
    </source>
</evidence>
<keyword evidence="1" id="KW-0808">Transferase</keyword>
<feature type="domain" description="N-acetyltransferase" evidence="4">
    <location>
        <begin position="13"/>
        <end position="163"/>
    </location>
</feature>
<dbReference type="OrthoDB" id="249099at2759"/>
<dbReference type="PANTHER" id="PTHR45896:SF1">
    <property type="entry name" value="N-ALPHA-ACETYLTRANSFERASE 30"/>
    <property type="match status" value="1"/>
</dbReference>
<dbReference type="Proteomes" id="UP000008983">
    <property type="component" value="Unassembled WGS sequence"/>
</dbReference>